<feature type="compositionally biased region" description="Gly residues" evidence="1">
    <location>
        <begin position="838"/>
        <end position="855"/>
    </location>
</feature>
<dbReference type="InterPro" id="IPR015943">
    <property type="entry name" value="WD40/YVTN_repeat-like_dom_sf"/>
</dbReference>
<evidence type="ECO:0000256" key="2">
    <source>
        <dbReference type="SAM" id="SignalP"/>
    </source>
</evidence>
<sequence precursor="true">MTIFTRARVYSLLLGLPLLTGVLAAQGSHEAALKNLKFRNIGPAVMGGRVDDFAVVESDPRVIYTGTAAGGIFKTVNGGITWEPIFDEQANSSIGDIALAPSNPAILYVGTGEANNRQSSSWGSGVYKSMDAGKTWKQVGLKDTFHIGRIAVHPSNPDIVYVAALGDLWGPNADRGVFQSSDGGATWMKSLYIDDDTGVSDIAIDPQSPNIVYAAAYMRRRTVYGYNGGGPKGGIYRSTDSGKTWEKLSKGLPANGDIGRCAVDIYRRNSNIVYVLIEHMTQGGIYRSDDKGATWRRQSDTNPRPSYYSQVRVDPNNENKVWVLGAPLYMSEDGGKTFTQERGRGIHSDFHAFWIDPANGDHIYTGNDGGVTVTRDGGRTWDFLNNFAIGQFYEVAFDFQKPYHVCGGLQDNYSWCGPSANHQQTGISNEEWININGGDGFHARIDPTDANIIYSESQDGNLTRRDLRTSEAKSIRPLEENDASPRYRFQWNSPLIISPHDAKTIYYGGNHLFRSRDRGDSWEVLGEDLTTKQERDKLEILGKVVDEKTLSRHDGVVDWPCITAIAESPVKAGVLWAGTDDGNVQLSRDGGKTWHNVVSHIPGVKGAMTDAYVSRIEASYKDEGVAYVTFDNHRSADFSVYIYMTKNYGDSWVRISNGIPPEAGTVHVIREDPANSNLLFAGTEFGLFMSFNRGQSWERMKNGLPTVPVFDVQIHPRDHDLILATHGRSIWIMDNISALEEIAGKPEVLTTDFHLFPGLPGIEWKTVDYRGFLGNRQYFALNPKAGLLLDYYLKTAGPVRVTVADKGGATIRTINGRGEVGFNRLAWDMRMDPPVPPAGGGRGGRGGGSGGGRGGAAAENQAFAAPETGGGAPGEAGAETEAGRGGGGGGGRGGFGGRGSLVDPGEYVVTMAAAGKTESRTVTVQDDPRSTLTTEERVRRRTAITRLSTLAKQADESRRRIVAMNTALTTLTDGWKKPGVAPVPDAAKKAVDDMMARIKAVLGTFEAPRPAAPAQLGAAGSRGPYVPPPVNQKITRLLGTIEGYGGPPTAKQLADVDECAKQLEPAVALVNKVFDDMPALNKTLASAGVAYFTVDTNNVPAATFGRGGGQR</sequence>
<name>Q01WF9_SOLUE</name>
<reference evidence="3" key="1">
    <citation type="submission" date="2006-10" db="EMBL/GenBank/DDBJ databases">
        <title>Complete sequence of Solibacter usitatus Ellin6076.</title>
        <authorList>
            <consortium name="US DOE Joint Genome Institute"/>
            <person name="Copeland A."/>
            <person name="Lucas S."/>
            <person name="Lapidus A."/>
            <person name="Barry K."/>
            <person name="Detter J.C."/>
            <person name="Glavina del Rio T."/>
            <person name="Hammon N."/>
            <person name="Israni S."/>
            <person name="Dalin E."/>
            <person name="Tice H."/>
            <person name="Pitluck S."/>
            <person name="Thompson L.S."/>
            <person name="Brettin T."/>
            <person name="Bruce D."/>
            <person name="Han C."/>
            <person name="Tapia R."/>
            <person name="Gilna P."/>
            <person name="Schmutz J."/>
            <person name="Larimer F."/>
            <person name="Land M."/>
            <person name="Hauser L."/>
            <person name="Kyrpides N."/>
            <person name="Mikhailova N."/>
            <person name="Janssen P.H."/>
            <person name="Kuske C.R."/>
            <person name="Richardson P."/>
        </authorList>
    </citation>
    <scope>NUCLEOTIDE SEQUENCE</scope>
    <source>
        <strain evidence="3">Ellin6076</strain>
    </source>
</reference>
<dbReference type="GO" id="GO:0016787">
    <property type="term" value="F:hydrolase activity"/>
    <property type="evidence" value="ECO:0007669"/>
    <property type="project" value="UniProtKB-KW"/>
</dbReference>
<accession>Q01WF9</accession>
<evidence type="ECO:0000256" key="1">
    <source>
        <dbReference type="SAM" id="MobiDB-lite"/>
    </source>
</evidence>
<dbReference type="KEGG" id="sus:Acid_5051"/>
<dbReference type="HOGENOM" id="CLU_004847_0_0_0"/>
<dbReference type="EMBL" id="CP000473">
    <property type="protein sequence ID" value="ABJ86006.1"/>
    <property type="molecule type" value="Genomic_DNA"/>
</dbReference>
<proteinExistence type="predicted"/>
<dbReference type="SUPFAM" id="SSF110296">
    <property type="entry name" value="Oligoxyloglucan reducing end-specific cellobiohydrolase"/>
    <property type="match status" value="2"/>
</dbReference>
<dbReference type="PANTHER" id="PTHR43739">
    <property type="entry name" value="XYLOGLUCANASE (EUROFUNG)"/>
    <property type="match status" value="1"/>
</dbReference>
<organism evidence="3">
    <name type="scientific">Solibacter usitatus (strain Ellin6076)</name>
    <dbReference type="NCBI Taxonomy" id="234267"/>
    <lineage>
        <taxon>Bacteria</taxon>
        <taxon>Pseudomonadati</taxon>
        <taxon>Acidobacteriota</taxon>
        <taxon>Terriglobia</taxon>
        <taxon>Bryobacterales</taxon>
        <taxon>Solibacteraceae</taxon>
        <taxon>Candidatus Solibacter</taxon>
    </lineage>
</organism>
<dbReference type="CDD" id="cd15482">
    <property type="entry name" value="Sialidase_non-viral"/>
    <property type="match status" value="1"/>
</dbReference>
<dbReference type="GO" id="GO:0010411">
    <property type="term" value="P:xyloglucan metabolic process"/>
    <property type="evidence" value="ECO:0007669"/>
    <property type="project" value="TreeGrafter"/>
</dbReference>
<dbReference type="InParanoid" id="Q01WF9"/>
<protein>
    <submittedName>
        <fullName evidence="3">Glycosyl hydrolase, BNR repeat</fullName>
    </submittedName>
</protein>
<gene>
    <name evidence="3" type="ordered locus">Acid_5051</name>
</gene>
<dbReference type="Gene3D" id="2.130.10.10">
    <property type="entry name" value="YVTN repeat-like/Quinoprotein amine dehydrogenase"/>
    <property type="match status" value="5"/>
</dbReference>
<feature type="region of interest" description="Disordered" evidence="1">
    <location>
        <begin position="831"/>
        <end position="900"/>
    </location>
</feature>
<feature type="chain" id="PRO_5004163531" evidence="2">
    <location>
        <begin position="25"/>
        <end position="1111"/>
    </location>
</feature>
<keyword evidence="2" id="KW-0732">Signal</keyword>
<feature type="compositionally biased region" description="Gly residues" evidence="1">
    <location>
        <begin position="883"/>
        <end position="899"/>
    </location>
</feature>
<dbReference type="OrthoDB" id="9764804at2"/>
<keyword evidence="3" id="KW-0378">Hydrolase</keyword>
<dbReference type="PANTHER" id="PTHR43739:SF5">
    <property type="entry name" value="EXO-ALPHA-SIALIDASE"/>
    <property type="match status" value="1"/>
</dbReference>
<evidence type="ECO:0000313" key="3">
    <source>
        <dbReference type="EMBL" id="ABJ86006.1"/>
    </source>
</evidence>
<dbReference type="InterPro" id="IPR052025">
    <property type="entry name" value="Xyloglucanase_GH74"/>
</dbReference>
<feature type="compositionally biased region" description="Low complexity" evidence="1">
    <location>
        <begin position="856"/>
        <end position="867"/>
    </location>
</feature>
<feature type="signal peptide" evidence="2">
    <location>
        <begin position="1"/>
        <end position="24"/>
    </location>
</feature>
<dbReference type="eggNOG" id="COG4447">
    <property type="taxonomic scope" value="Bacteria"/>
</dbReference>
<dbReference type="STRING" id="234267.Acid_5051"/>
<dbReference type="AlphaFoldDB" id="Q01WF9"/>